<dbReference type="RefSeq" id="XP_060357980.1">
    <property type="nucleotide sequence ID" value="XM_060510988.1"/>
</dbReference>
<keyword evidence="3" id="KW-1185">Reference proteome</keyword>
<organism evidence="2 3">
    <name type="scientific">Glomerella acutata</name>
    <name type="common">Colletotrichum acutatum</name>
    <dbReference type="NCBI Taxonomy" id="27357"/>
    <lineage>
        <taxon>Eukaryota</taxon>
        <taxon>Fungi</taxon>
        <taxon>Dikarya</taxon>
        <taxon>Ascomycota</taxon>
        <taxon>Pezizomycotina</taxon>
        <taxon>Sordariomycetes</taxon>
        <taxon>Hypocreomycetidae</taxon>
        <taxon>Glomerellales</taxon>
        <taxon>Glomerellaceae</taxon>
        <taxon>Colletotrichum</taxon>
        <taxon>Colletotrichum acutatum species complex</taxon>
    </lineage>
</organism>
<dbReference type="Proteomes" id="UP001244207">
    <property type="component" value="Unassembled WGS sequence"/>
</dbReference>
<sequence>MTALTVYTGPSPPQLRFFLTTFDTTSTPTLIFWASNTSSFVVHTYQKNIINPRASFYLTNSTSVRYLSLRRFVLPNSGSNTPPLFVMSSHSNSPPPPAYELRDMRPGSPGIPAVPDAPEAPGQITPAEETSAKKYKALT</sequence>
<dbReference type="GeneID" id="85394887"/>
<proteinExistence type="predicted"/>
<protein>
    <submittedName>
        <fullName evidence="2">Uncharacterized protein</fullName>
    </submittedName>
</protein>
<reference evidence="2" key="1">
    <citation type="submission" date="2021-12" db="EMBL/GenBank/DDBJ databases">
        <title>Comparative genomics, transcriptomics and evolutionary studies reveal genomic signatures of adaptation to plant cell wall in hemibiotrophic fungi.</title>
        <authorList>
            <consortium name="DOE Joint Genome Institute"/>
            <person name="Baroncelli R."/>
            <person name="Diaz J.F."/>
            <person name="Benocci T."/>
            <person name="Peng M."/>
            <person name="Battaglia E."/>
            <person name="Haridas S."/>
            <person name="Andreopoulos W."/>
            <person name="Labutti K."/>
            <person name="Pangilinan J."/>
            <person name="Floch G.L."/>
            <person name="Makela M.R."/>
            <person name="Henrissat B."/>
            <person name="Grigoriev I.V."/>
            <person name="Crouch J.A."/>
            <person name="De Vries R.P."/>
            <person name="Sukno S.A."/>
            <person name="Thon M.R."/>
        </authorList>
    </citation>
    <scope>NUCLEOTIDE SEQUENCE</scope>
    <source>
        <strain evidence="2">CBS 112980</strain>
    </source>
</reference>
<evidence type="ECO:0000313" key="3">
    <source>
        <dbReference type="Proteomes" id="UP001244207"/>
    </source>
</evidence>
<dbReference type="EMBL" id="JAHMHS010000217">
    <property type="protein sequence ID" value="KAK1707132.1"/>
    <property type="molecule type" value="Genomic_DNA"/>
</dbReference>
<comment type="caution">
    <text evidence="2">The sequence shown here is derived from an EMBL/GenBank/DDBJ whole genome shotgun (WGS) entry which is preliminary data.</text>
</comment>
<feature type="region of interest" description="Disordered" evidence="1">
    <location>
        <begin position="84"/>
        <end position="139"/>
    </location>
</feature>
<accession>A0AAD8UBY7</accession>
<evidence type="ECO:0000256" key="1">
    <source>
        <dbReference type="SAM" id="MobiDB-lite"/>
    </source>
</evidence>
<dbReference type="AlphaFoldDB" id="A0AAD8UBY7"/>
<name>A0AAD8UBY7_GLOAC</name>
<evidence type="ECO:0000313" key="2">
    <source>
        <dbReference type="EMBL" id="KAK1707132.1"/>
    </source>
</evidence>
<gene>
    <name evidence="2" type="ORF">BDZ83DRAFT_657799</name>
</gene>